<gene>
    <name evidence="5" type="ORF">L0C25_13440</name>
</gene>
<keyword evidence="2" id="KW-0808">Transferase</keyword>
<evidence type="ECO:0000259" key="4">
    <source>
        <dbReference type="Pfam" id="PF13649"/>
    </source>
</evidence>
<evidence type="ECO:0000313" key="5">
    <source>
        <dbReference type="EMBL" id="UYM03560.1"/>
    </source>
</evidence>
<dbReference type="InterPro" id="IPR041698">
    <property type="entry name" value="Methyltransf_25"/>
</dbReference>
<dbReference type="GO" id="GO:0032259">
    <property type="term" value="P:methylation"/>
    <property type="evidence" value="ECO:0007669"/>
    <property type="project" value="UniProtKB-KW"/>
</dbReference>
<dbReference type="Proteomes" id="UP001164390">
    <property type="component" value="Chromosome"/>
</dbReference>
<dbReference type="Pfam" id="PF13649">
    <property type="entry name" value="Methyltransf_25"/>
    <property type="match status" value="1"/>
</dbReference>
<dbReference type="PANTHER" id="PTHR43464:SF19">
    <property type="entry name" value="UBIQUINONE BIOSYNTHESIS O-METHYLTRANSFERASE, MITOCHONDRIAL"/>
    <property type="match status" value="1"/>
</dbReference>
<dbReference type="KEGG" id="sgrg:L0C25_13440"/>
<feature type="domain" description="Methyltransferase" evidence="4">
    <location>
        <begin position="52"/>
        <end position="147"/>
    </location>
</feature>
<dbReference type="Gene3D" id="3.40.50.150">
    <property type="entry name" value="Vaccinia Virus protein VP39"/>
    <property type="match status" value="1"/>
</dbReference>
<dbReference type="InterPro" id="IPR029063">
    <property type="entry name" value="SAM-dependent_MTases_sf"/>
</dbReference>
<keyword evidence="3" id="KW-0949">S-adenosyl-L-methionine</keyword>
<evidence type="ECO:0000313" key="6">
    <source>
        <dbReference type="Proteomes" id="UP001164390"/>
    </source>
</evidence>
<proteinExistence type="predicted"/>
<organism evidence="5 6">
    <name type="scientific">Solicola gregarius</name>
    <dbReference type="NCBI Taxonomy" id="2908642"/>
    <lineage>
        <taxon>Bacteria</taxon>
        <taxon>Bacillati</taxon>
        <taxon>Actinomycetota</taxon>
        <taxon>Actinomycetes</taxon>
        <taxon>Propionibacteriales</taxon>
        <taxon>Nocardioidaceae</taxon>
        <taxon>Solicola</taxon>
    </lineage>
</organism>
<evidence type="ECO:0000256" key="1">
    <source>
        <dbReference type="ARBA" id="ARBA00022603"/>
    </source>
</evidence>
<dbReference type="PANTHER" id="PTHR43464">
    <property type="entry name" value="METHYLTRANSFERASE"/>
    <property type="match status" value="1"/>
</dbReference>
<dbReference type="AlphaFoldDB" id="A0AA46TEB1"/>
<name>A0AA46TEB1_9ACTN</name>
<keyword evidence="6" id="KW-1185">Reference proteome</keyword>
<reference evidence="5" key="1">
    <citation type="submission" date="2022-01" db="EMBL/GenBank/DDBJ databases">
        <title>Nocardioidaceae gen. sp. A5X3R13.</title>
        <authorList>
            <person name="Lopez Marin M.A."/>
            <person name="Uhlik O."/>
        </authorList>
    </citation>
    <scope>NUCLEOTIDE SEQUENCE</scope>
    <source>
        <strain evidence="5">A5X3R13</strain>
    </source>
</reference>
<dbReference type="EMBL" id="CP094970">
    <property type="protein sequence ID" value="UYM03560.1"/>
    <property type="molecule type" value="Genomic_DNA"/>
</dbReference>
<sequence>MTDTPTPRWFSATGDGHSQWYIERFRTMAAEGVDLAGEARFLDAIVAPGSRILDAGCGPGRLGAELHRRGHTVVGVDVDPELIEAAGVDHPGPTWINADLATLDLPALGIDEPFDAALCAGNVMPFLAAGTGADVLTNLRAHVRPDGPLAIGFATDREYSLSQFDADAATAGLTREHRFATWDLRPWDDAASFAVTVLRVPAT</sequence>
<evidence type="ECO:0000256" key="3">
    <source>
        <dbReference type="ARBA" id="ARBA00022691"/>
    </source>
</evidence>
<dbReference type="RefSeq" id="WP_271632169.1">
    <property type="nucleotide sequence ID" value="NZ_CP094970.1"/>
</dbReference>
<dbReference type="SUPFAM" id="SSF53335">
    <property type="entry name" value="S-adenosyl-L-methionine-dependent methyltransferases"/>
    <property type="match status" value="1"/>
</dbReference>
<dbReference type="GO" id="GO:0008168">
    <property type="term" value="F:methyltransferase activity"/>
    <property type="evidence" value="ECO:0007669"/>
    <property type="project" value="UniProtKB-KW"/>
</dbReference>
<evidence type="ECO:0000256" key="2">
    <source>
        <dbReference type="ARBA" id="ARBA00022679"/>
    </source>
</evidence>
<dbReference type="CDD" id="cd02440">
    <property type="entry name" value="AdoMet_MTases"/>
    <property type="match status" value="1"/>
</dbReference>
<keyword evidence="1 5" id="KW-0489">Methyltransferase</keyword>
<accession>A0AA46TEB1</accession>
<protein>
    <submittedName>
        <fullName evidence="5">Class I SAM-dependent methyltransferase</fullName>
    </submittedName>
</protein>